<keyword evidence="3" id="KW-1185">Reference proteome</keyword>
<comment type="caution">
    <text evidence="2">The sequence shown here is derived from an EMBL/GenBank/DDBJ whole genome shotgun (WGS) entry which is preliminary data.</text>
</comment>
<dbReference type="Gene3D" id="3.30.460.40">
    <property type="match status" value="1"/>
</dbReference>
<dbReference type="EMBL" id="RBAN01000005">
    <property type="protein sequence ID" value="RKN52195.1"/>
    <property type="molecule type" value="Genomic_DNA"/>
</dbReference>
<evidence type="ECO:0008006" key="4">
    <source>
        <dbReference type="Google" id="ProtNLM"/>
    </source>
</evidence>
<protein>
    <recommendedName>
        <fullName evidence="4">Amino acid transporter</fullName>
    </recommendedName>
</protein>
<reference evidence="2 3" key="1">
    <citation type="journal article" date="2015" name="Int. J. Syst. Evol. Microbiol.">
        <title>Micromonospora costi sp. nov., isolated from a leaf of Costus speciosus.</title>
        <authorList>
            <person name="Thawai C."/>
        </authorList>
    </citation>
    <scope>NUCLEOTIDE SEQUENCE [LARGE SCALE GENOMIC DNA]</scope>
    <source>
        <strain evidence="2 3">CS1-12</strain>
    </source>
</reference>
<dbReference type="OrthoDB" id="4539099at2"/>
<organism evidence="2 3">
    <name type="scientific">Micromonospora costi</name>
    <dbReference type="NCBI Taxonomy" id="1530042"/>
    <lineage>
        <taxon>Bacteria</taxon>
        <taxon>Bacillati</taxon>
        <taxon>Actinomycetota</taxon>
        <taxon>Actinomycetes</taxon>
        <taxon>Micromonosporales</taxon>
        <taxon>Micromonosporaceae</taxon>
        <taxon>Micromonospora</taxon>
    </lineage>
</organism>
<dbReference type="RefSeq" id="WP_120782425.1">
    <property type="nucleotide sequence ID" value="NZ_JBHLUP010000005.1"/>
</dbReference>
<evidence type="ECO:0000313" key="2">
    <source>
        <dbReference type="EMBL" id="RKN52195.1"/>
    </source>
</evidence>
<sequence length="211" mass="24490">MRYDPQRHIWSALSVTEARSLLTGLPTRWWLSGGWAIDQWLGFESRHHGDIDVSTLRPALPALLDGMSARFRPFAAMNGRLLPLPEHLDDPALHNIWLHDKNRDRWVLQINLEDGDETVWRYRRDPRITLPWSRAVALVRGIPTGTPATQLLWKSRDPRPRDEHDLTISHGVLRAEDRRWLREAIRTAHPQSPWARDPRLAQQPPTARGHP</sequence>
<evidence type="ECO:0000256" key="1">
    <source>
        <dbReference type="SAM" id="MobiDB-lite"/>
    </source>
</evidence>
<evidence type="ECO:0000313" key="3">
    <source>
        <dbReference type="Proteomes" id="UP000279968"/>
    </source>
</evidence>
<dbReference type="InterPro" id="IPR019646">
    <property type="entry name" value="Aminoglyc_AdlTrfase"/>
</dbReference>
<gene>
    <name evidence="2" type="ORF">D7193_26990</name>
</gene>
<name>A0A3A9ZVA1_9ACTN</name>
<dbReference type="AlphaFoldDB" id="A0A3A9ZVA1"/>
<dbReference type="Pfam" id="PF10706">
    <property type="entry name" value="Aminoglyc_resit"/>
    <property type="match status" value="1"/>
</dbReference>
<feature type="region of interest" description="Disordered" evidence="1">
    <location>
        <begin position="189"/>
        <end position="211"/>
    </location>
</feature>
<accession>A0A3A9ZVA1</accession>
<proteinExistence type="predicted"/>
<dbReference type="Proteomes" id="UP000279968">
    <property type="component" value="Unassembled WGS sequence"/>
</dbReference>